<gene>
    <name evidence="1" type="ORF">Vau01_006610</name>
</gene>
<dbReference type="InterPro" id="IPR007263">
    <property type="entry name" value="DCC1-like"/>
</dbReference>
<dbReference type="GO" id="GO:0015035">
    <property type="term" value="F:protein-disulfide reductase activity"/>
    <property type="evidence" value="ECO:0007669"/>
    <property type="project" value="InterPro"/>
</dbReference>
<sequence length="128" mass="14233">MIRRLTVLYDAACPICRQARLWLGRQPARVSLDFVEAGSPMARRRYPGLDHRATLRDITVVADTGAVYVGDAAWLTCLWALDSYRALSFRLAQRGLRGAAREMVAMASAARNWLKEDDGCDTTACATR</sequence>
<evidence type="ECO:0000313" key="1">
    <source>
        <dbReference type="EMBL" id="GIJ53145.1"/>
    </source>
</evidence>
<accession>A0A8J3Z0M9</accession>
<reference evidence="1" key="1">
    <citation type="submission" date="2021-01" db="EMBL/GenBank/DDBJ databases">
        <title>Whole genome shotgun sequence of Virgisporangium aurantiacum NBRC 16421.</title>
        <authorList>
            <person name="Komaki H."/>
            <person name="Tamura T."/>
        </authorList>
    </citation>
    <scope>NUCLEOTIDE SEQUENCE</scope>
    <source>
        <strain evidence="1">NBRC 16421</strain>
    </source>
</reference>
<dbReference type="AlphaFoldDB" id="A0A8J3Z0M9"/>
<organism evidence="1 2">
    <name type="scientific">Virgisporangium aurantiacum</name>
    <dbReference type="NCBI Taxonomy" id="175570"/>
    <lineage>
        <taxon>Bacteria</taxon>
        <taxon>Bacillati</taxon>
        <taxon>Actinomycetota</taxon>
        <taxon>Actinomycetes</taxon>
        <taxon>Micromonosporales</taxon>
        <taxon>Micromonosporaceae</taxon>
        <taxon>Virgisporangium</taxon>
    </lineage>
</organism>
<dbReference type="Proteomes" id="UP000612585">
    <property type="component" value="Unassembled WGS sequence"/>
</dbReference>
<comment type="caution">
    <text evidence="1">The sequence shown here is derived from an EMBL/GenBank/DDBJ whole genome shotgun (WGS) entry which is preliminary data.</text>
</comment>
<dbReference type="Pfam" id="PF04134">
    <property type="entry name" value="DCC1-like"/>
    <property type="match status" value="1"/>
</dbReference>
<evidence type="ECO:0008006" key="3">
    <source>
        <dbReference type="Google" id="ProtNLM"/>
    </source>
</evidence>
<evidence type="ECO:0000313" key="2">
    <source>
        <dbReference type="Proteomes" id="UP000612585"/>
    </source>
</evidence>
<protein>
    <recommendedName>
        <fullName evidence="3">DUF393 domain-containing protein</fullName>
    </recommendedName>
</protein>
<keyword evidence="2" id="KW-1185">Reference proteome</keyword>
<name>A0A8J3Z0M9_9ACTN</name>
<dbReference type="EMBL" id="BOPG01000005">
    <property type="protein sequence ID" value="GIJ53145.1"/>
    <property type="molecule type" value="Genomic_DNA"/>
</dbReference>
<proteinExistence type="predicted"/>
<dbReference type="RefSeq" id="WP_203987024.1">
    <property type="nucleotide sequence ID" value="NZ_BOPG01000005.1"/>
</dbReference>